<dbReference type="HAMAP" id="MF_01808">
    <property type="entry name" value="Recomb_XerC_XerD"/>
    <property type="match status" value="1"/>
</dbReference>
<sequence>MRSAATPWHPPFASIARRHAGKVNLPEAIDAFCVHLTSVRRLAPATVRAYRSDLQNLCAVIGPLPLAEIDLEALREWMWVCAQHGDARSTLARRAAATRALFSWAFDNEAITANPALRLVSPKRPASLPKVAAADALTDVLDRMSARAAEGDPLDLRDHAMIEVLYGSALRVSELCGLDIDDLDRTHRTARVWGKGAKERIVPYGGAAARALEAYLVRGRPTLVDRATTAPSGALFLGARGSRVGPRAVYDVVARELAPVLGDAAGPHALRHSGATHLLDGGADLRAVQEMLGHASLGTTQIYTHVSSERLAGAYRLAHPRA</sequence>
<dbReference type="InterPro" id="IPR013762">
    <property type="entry name" value="Integrase-like_cat_sf"/>
</dbReference>
<dbReference type="Proteomes" id="UP001501690">
    <property type="component" value="Unassembled WGS sequence"/>
</dbReference>
<dbReference type="PROSITE" id="PS51898">
    <property type="entry name" value="TYR_RECOMBINASE"/>
    <property type="match status" value="1"/>
</dbReference>
<evidence type="ECO:0000256" key="8">
    <source>
        <dbReference type="ARBA" id="ARBA00023306"/>
    </source>
</evidence>
<dbReference type="SUPFAM" id="SSF56349">
    <property type="entry name" value="DNA breaking-rejoining enzymes"/>
    <property type="match status" value="1"/>
</dbReference>
<comment type="similarity">
    <text evidence="9">Belongs to the 'phage' integrase family. XerC subfamily.</text>
</comment>
<feature type="active site" evidence="9">
    <location>
        <position position="294"/>
    </location>
</feature>
<evidence type="ECO:0000256" key="7">
    <source>
        <dbReference type="ARBA" id="ARBA00023172"/>
    </source>
</evidence>
<keyword evidence="8 9" id="KW-0131">Cell cycle</keyword>
<dbReference type="Pfam" id="PF02899">
    <property type="entry name" value="Phage_int_SAM_1"/>
    <property type="match status" value="1"/>
</dbReference>
<comment type="subunit">
    <text evidence="9">Forms a cyclic heterotetrameric complex composed of two molecules of XerC and two molecules of XerD.</text>
</comment>
<keyword evidence="7 9" id="KW-0233">DNA recombination</keyword>
<keyword evidence="13" id="KW-1185">Reference proteome</keyword>
<comment type="function">
    <text evidence="9">Site-specific tyrosine recombinase, which acts by catalyzing the cutting and rejoining of the recombining DNA molecules. The XerC-XerD complex is essential to convert dimers of the bacterial chromosome into monomers to permit their segregation at cell division. It also contributes to the segregational stability of plasmids.</text>
</comment>
<keyword evidence="3 9" id="KW-0132">Cell division</keyword>
<comment type="subcellular location">
    <subcellularLocation>
        <location evidence="1 9">Cytoplasm</location>
    </subcellularLocation>
</comment>
<proteinExistence type="inferred from homology"/>
<dbReference type="PROSITE" id="PS51900">
    <property type="entry name" value="CB"/>
    <property type="match status" value="1"/>
</dbReference>
<dbReference type="InterPro" id="IPR023009">
    <property type="entry name" value="Tyrosine_recombinase_XerC/XerD"/>
</dbReference>
<feature type="active site" evidence="9">
    <location>
        <position position="271"/>
    </location>
</feature>
<keyword evidence="6 9" id="KW-0238">DNA-binding</keyword>
<accession>A0ABP4TPZ9</accession>
<dbReference type="InterPro" id="IPR002104">
    <property type="entry name" value="Integrase_catalytic"/>
</dbReference>
<dbReference type="Pfam" id="PF00589">
    <property type="entry name" value="Phage_integrase"/>
    <property type="match status" value="1"/>
</dbReference>
<dbReference type="CDD" id="cd00798">
    <property type="entry name" value="INT_XerDC_C"/>
    <property type="match status" value="1"/>
</dbReference>
<reference evidence="13" key="1">
    <citation type="journal article" date="2019" name="Int. J. Syst. Evol. Microbiol.">
        <title>The Global Catalogue of Microorganisms (GCM) 10K type strain sequencing project: providing services to taxonomists for standard genome sequencing and annotation.</title>
        <authorList>
            <consortium name="The Broad Institute Genomics Platform"/>
            <consortium name="The Broad Institute Genome Sequencing Center for Infectious Disease"/>
            <person name="Wu L."/>
            <person name="Ma J."/>
        </authorList>
    </citation>
    <scope>NUCLEOTIDE SEQUENCE [LARGE SCALE GENOMIC DNA]</scope>
    <source>
        <strain evidence="13">JCM 15577</strain>
    </source>
</reference>
<evidence type="ECO:0000313" key="13">
    <source>
        <dbReference type="Proteomes" id="UP001501690"/>
    </source>
</evidence>
<dbReference type="PANTHER" id="PTHR30349:SF77">
    <property type="entry name" value="TYROSINE RECOMBINASE XERC"/>
    <property type="match status" value="1"/>
</dbReference>
<evidence type="ECO:0000256" key="6">
    <source>
        <dbReference type="ARBA" id="ARBA00023125"/>
    </source>
</evidence>
<dbReference type="PANTHER" id="PTHR30349">
    <property type="entry name" value="PHAGE INTEGRASE-RELATED"/>
    <property type="match status" value="1"/>
</dbReference>
<evidence type="ECO:0000259" key="11">
    <source>
        <dbReference type="PROSITE" id="PS51900"/>
    </source>
</evidence>
<evidence type="ECO:0000256" key="9">
    <source>
        <dbReference type="HAMAP-Rule" id="MF_01808"/>
    </source>
</evidence>
<evidence type="ECO:0000256" key="1">
    <source>
        <dbReference type="ARBA" id="ARBA00004496"/>
    </source>
</evidence>
<dbReference type="Gene3D" id="1.10.150.130">
    <property type="match status" value="1"/>
</dbReference>
<feature type="active site" evidence="9">
    <location>
        <position position="195"/>
    </location>
</feature>
<protein>
    <recommendedName>
        <fullName evidence="9">Tyrosine recombinase XerC</fullName>
    </recommendedName>
</protein>
<dbReference type="InterPro" id="IPR010998">
    <property type="entry name" value="Integrase_recombinase_N"/>
</dbReference>
<evidence type="ECO:0000256" key="3">
    <source>
        <dbReference type="ARBA" id="ARBA00022618"/>
    </source>
</evidence>
<evidence type="ECO:0000256" key="5">
    <source>
        <dbReference type="ARBA" id="ARBA00022908"/>
    </source>
</evidence>
<feature type="active site" evidence="9">
    <location>
        <position position="268"/>
    </location>
</feature>
<comment type="caution">
    <text evidence="12">The sequence shown here is derived from an EMBL/GenBank/DDBJ whole genome shotgun (WGS) entry which is preliminary data.</text>
</comment>
<dbReference type="Gene3D" id="1.10.443.10">
    <property type="entry name" value="Intergrase catalytic core"/>
    <property type="match status" value="1"/>
</dbReference>
<evidence type="ECO:0000313" key="12">
    <source>
        <dbReference type="EMBL" id="GAA1691676.1"/>
    </source>
</evidence>
<dbReference type="InterPro" id="IPR004107">
    <property type="entry name" value="Integrase_SAM-like_N"/>
</dbReference>
<keyword evidence="4 9" id="KW-0159">Chromosome partition</keyword>
<evidence type="ECO:0000256" key="4">
    <source>
        <dbReference type="ARBA" id="ARBA00022829"/>
    </source>
</evidence>
<evidence type="ECO:0000259" key="10">
    <source>
        <dbReference type="PROSITE" id="PS51898"/>
    </source>
</evidence>
<gene>
    <name evidence="9" type="primary">xerC</name>
    <name evidence="12" type="ORF">GCM10009808_05830</name>
</gene>
<dbReference type="InterPro" id="IPR044068">
    <property type="entry name" value="CB"/>
</dbReference>
<feature type="active site" evidence="9">
    <location>
        <position position="171"/>
    </location>
</feature>
<name>A0ABP4TPZ9_9MICO</name>
<dbReference type="EMBL" id="BAAAPL010000001">
    <property type="protein sequence ID" value="GAA1691676.1"/>
    <property type="molecule type" value="Genomic_DNA"/>
</dbReference>
<keyword evidence="5 9" id="KW-0229">DNA integration</keyword>
<keyword evidence="2 9" id="KW-0963">Cytoplasm</keyword>
<feature type="domain" description="Tyr recombinase" evidence="10">
    <location>
        <begin position="127"/>
        <end position="316"/>
    </location>
</feature>
<dbReference type="InterPro" id="IPR050090">
    <property type="entry name" value="Tyrosine_recombinase_XerCD"/>
</dbReference>
<feature type="active site" description="O-(3'-phospho-DNA)-tyrosine intermediate" evidence="9">
    <location>
        <position position="303"/>
    </location>
</feature>
<dbReference type="InterPro" id="IPR011010">
    <property type="entry name" value="DNA_brk_join_enz"/>
</dbReference>
<evidence type="ECO:0000256" key="2">
    <source>
        <dbReference type="ARBA" id="ARBA00022490"/>
    </source>
</evidence>
<feature type="domain" description="Core-binding (CB)" evidence="11">
    <location>
        <begin position="23"/>
        <end position="106"/>
    </location>
</feature>
<organism evidence="12 13">
    <name type="scientific">Microbacterium sediminicola</name>
    <dbReference type="NCBI Taxonomy" id="415210"/>
    <lineage>
        <taxon>Bacteria</taxon>
        <taxon>Bacillati</taxon>
        <taxon>Actinomycetota</taxon>
        <taxon>Actinomycetes</taxon>
        <taxon>Micrococcales</taxon>
        <taxon>Microbacteriaceae</taxon>
        <taxon>Microbacterium</taxon>
    </lineage>
</organism>